<sequence>MTKEQPAIREYIESTNALQGRLFQQEGTGTSSLNHAKISNETAFSSLLYPHLTSPVPSLFRPANAYLHHQPRAADTCTASTRSGFQPKPSNHKVTSAQLALAPTPMTNLEGAGDAGQVHSQPAVTKNSNQSLGTFLSEPSTLEVLPR</sequence>
<evidence type="ECO:0000313" key="3">
    <source>
        <dbReference type="Proteomes" id="UP000701801"/>
    </source>
</evidence>
<protein>
    <submittedName>
        <fullName evidence="2">Uncharacterized protein</fullName>
    </submittedName>
</protein>
<feature type="compositionally biased region" description="Polar residues" evidence="1">
    <location>
        <begin position="118"/>
        <end position="140"/>
    </location>
</feature>
<dbReference type="EMBL" id="CAJVRM010000072">
    <property type="protein sequence ID" value="CAG8973524.1"/>
    <property type="molecule type" value="Genomic_DNA"/>
</dbReference>
<evidence type="ECO:0000313" key="2">
    <source>
        <dbReference type="EMBL" id="CAG8973524.1"/>
    </source>
</evidence>
<comment type="caution">
    <text evidence="2">The sequence shown here is derived from an EMBL/GenBank/DDBJ whole genome shotgun (WGS) entry which is preliminary data.</text>
</comment>
<evidence type="ECO:0000256" key="1">
    <source>
        <dbReference type="SAM" id="MobiDB-lite"/>
    </source>
</evidence>
<feature type="region of interest" description="Disordered" evidence="1">
    <location>
        <begin position="77"/>
        <end position="147"/>
    </location>
</feature>
<organism evidence="2 3">
    <name type="scientific">Hymenoscyphus albidus</name>
    <dbReference type="NCBI Taxonomy" id="595503"/>
    <lineage>
        <taxon>Eukaryota</taxon>
        <taxon>Fungi</taxon>
        <taxon>Dikarya</taxon>
        <taxon>Ascomycota</taxon>
        <taxon>Pezizomycotina</taxon>
        <taxon>Leotiomycetes</taxon>
        <taxon>Helotiales</taxon>
        <taxon>Helotiaceae</taxon>
        <taxon>Hymenoscyphus</taxon>
    </lineage>
</organism>
<gene>
    <name evidence="2" type="ORF">HYALB_00002850</name>
</gene>
<proteinExistence type="predicted"/>
<reference evidence="2" key="1">
    <citation type="submission" date="2021-07" db="EMBL/GenBank/DDBJ databases">
        <authorList>
            <person name="Durling M."/>
        </authorList>
    </citation>
    <scope>NUCLEOTIDE SEQUENCE</scope>
</reference>
<dbReference type="Proteomes" id="UP000701801">
    <property type="component" value="Unassembled WGS sequence"/>
</dbReference>
<name>A0A9N9LJK3_9HELO</name>
<keyword evidence="3" id="KW-1185">Reference proteome</keyword>
<feature type="compositionally biased region" description="Polar residues" evidence="1">
    <location>
        <begin position="77"/>
        <end position="98"/>
    </location>
</feature>
<dbReference type="AlphaFoldDB" id="A0A9N9LJK3"/>
<accession>A0A9N9LJK3</accession>